<dbReference type="PANTHER" id="PTHR36383">
    <property type="entry name" value="OS09G0529350 PROTEIN"/>
    <property type="match status" value="1"/>
</dbReference>
<dbReference type="AlphaFoldDB" id="A0A7S2MPG5"/>
<feature type="compositionally biased region" description="Gly residues" evidence="1">
    <location>
        <begin position="335"/>
        <end position="344"/>
    </location>
</feature>
<feature type="chain" id="PRO_5030772718" description="H(+)-exporting diphosphatase" evidence="2">
    <location>
        <begin position="23"/>
        <end position="358"/>
    </location>
</feature>
<feature type="region of interest" description="Disordered" evidence="1">
    <location>
        <begin position="240"/>
        <end position="358"/>
    </location>
</feature>
<keyword evidence="2" id="KW-0732">Signal</keyword>
<name>A0A7S2MPG5_9EUKA</name>
<organism evidence="3">
    <name type="scientific">Haptolina brevifila</name>
    <dbReference type="NCBI Taxonomy" id="156173"/>
    <lineage>
        <taxon>Eukaryota</taxon>
        <taxon>Haptista</taxon>
        <taxon>Haptophyta</taxon>
        <taxon>Prymnesiophyceae</taxon>
        <taxon>Prymnesiales</taxon>
        <taxon>Prymnesiaceae</taxon>
        <taxon>Haptolina</taxon>
    </lineage>
</organism>
<feature type="compositionally biased region" description="Low complexity" evidence="1">
    <location>
        <begin position="275"/>
        <end position="308"/>
    </location>
</feature>
<evidence type="ECO:0008006" key="4">
    <source>
        <dbReference type="Google" id="ProtNLM"/>
    </source>
</evidence>
<feature type="signal peptide" evidence="2">
    <location>
        <begin position="1"/>
        <end position="22"/>
    </location>
</feature>
<evidence type="ECO:0000256" key="1">
    <source>
        <dbReference type="SAM" id="MobiDB-lite"/>
    </source>
</evidence>
<dbReference type="EMBL" id="HBGU01051204">
    <property type="protein sequence ID" value="CAD9494990.1"/>
    <property type="molecule type" value="Transcribed_RNA"/>
</dbReference>
<proteinExistence type="predicted"/>
<sequence>MWMGAFVVGAAIAFLPTSPTVAYSTSAAAFTPLTAQRSASVKLNIAEERLQSIKACTIAAASGTLASVPVFGVDKGIHTTTDLLFSVGMLAPELALFGAVYRCTVRSDYNDPLKMGAVGAFAICRALASLPISGKWTPELTNQLFVSLGEGAVAFGIAAAAIEFAWSRGYAYPLEGTSRALSECGYDSYGYQGYDNGYGRDGYGSGYGSNTGYGNGYGDGGSGDNPGSNSYGNGNNAGGYSFGGSNSNQGRGNFDQGRGNYNQGGGQSYGGQGYGEQSYGGQSYSGQSYGDRGQQQGYGSQQSYGDRGVVTPTRPAMAPSGPSSGPSSSPSSGPSSGGDSGGSGLSPYEEYLRRRDSR</sequence>
<protein>
    <recommendedName>
        <fullName evidence="4">H(+)-exporting diphosphatase</fullName>
    </recommendedName>
</protein>
<evidence type="ECO:0000256" key="2">
    <source>
        <dbReference type="SAM" id="SignalP"/>
    </source>
</evidence>
<reference evidence="3" key="1">
    <citation type="submission" date="2021-01" db="EMBL/GenBank/DDBJ databases">
        <authorList>
            <person name="Corre E."/>
            <person name="Pelletier E."/>
            <person name="Niang G."/>
            <person name="Scheremetjew M."/>
            <person name="Finn R."/>
            <person name="Kale V."/>
            <person name="Holt S."/>
            <person name="Cochrane G."/>
            <person name="Meng A."/>
            <person name="Brown T."/>
            <person name="Cohen L."/>
        </authorList>
    </citation>
    <scope>NUCLEOTIDE SEQUENCE</scope>
    <source>
        <strain evidence="3">UTEX LB 985</strain>
    </source>
</reference>
<feature type="compositionally biased region" description="Gly residues" evidence="1">
    <location>
        <begin position="262"/>
        <end position="274"/>
    </location>
</feature>
<feature type="compositionally biased region" description="Low complexity" evidence="1">
    <location>
        <begin position="243"/>
        <end position="261"/>
    </location>
</feature>
<dbReference type="PANTHER" id="PTHR36383:SF1">
    <property type="entry name" value="PROTEIN, PUTATIVE-RELATED"/>
    <property type="match status" value="1"/>
</dbReference>
<evidence type="ECO:0000313" key="3">
    <source>
        <dbReference type="EMBL" id="CAD9494990.1"/>
    </source>
</evidence>
<feature type="compositionally biased region" description="Low complexity" evidence="1">
    <location>
        <begin position="319"/>
        <end position="334"/>
    </location>
</feature>
<accession>A0A7S2MPG5</accession>
<gene>
    <name evidence="3" type="ORF">CBRE1094_LOCUS27911</name>
</gene>